<organism evidence="2 3">
    <name type="scientific">Bacteroides coprosuis DSM 18011</name>
    <dbReference type="NCBI Taxonomy" id="679937"/>
    <lineage>
        <taxon>Bacteria</taxon>
        <taxon>Pseudomonadati</taxon>
        <taxon>Bacteroidota</taxon>
        <taxon>Bacteroidia</taxon>
        <taxon>Bacteroidales</taxon>
        <taxon>Bacteroidaceae</taxon>
        <taxon>Bacteroides</taxon>
    </lineage>
</organism>
<gene>
    <name evidence="2" type="ORF">Bcop_1448</name>
</gene>
<dbReference type="AlphaFoldDB" id="F3ZPQ6"/>
<feature type="domain" description="Cyclic nucleotide-binding" evidence="1">
    <location>
        <begin position="33"/>
        <end position="114"/>
    </location>
</feature>
<dbReference type="InterPro" id="IPR000595">
    <property type="entry name" value="cNMP-bd_dom"/>
</dbReference>
<evidence type="ECO:0000259" key="1">
    <source>
        <dbReference type="Pfam" id="PF00027"/>
    </source>
</evidence>
<dbReference type="Pfam" id="PF00027">
    <property type="entry name" value="cNMP_binding"/>
    <property type="match status" value="1"/>
</dbReference>
<evidence type="ECO:0000313" key="2">
    <source>
        <dbReference type="EMBL" id="EGJ71643.1"/>
    </source>
</evidence>
<reference evidence="2 3" key="1">
    <citation type="journal article" date="2011" name="Stand. Genomic Sci.">
        <title>Non-contiguous finished genome sequence of Bacteroides coprosuis type strain (PC139).</title>
        <authorList>
            <person name="Land M."/>
            <person name="Held B."/>
            <person name="Gronow S."/>
            <person name="Abt B."/>
            <person name="Lucas S."/>
            <person name="Del Rio T.G."/>
            <person name="Nolan M."/>
            <person name="Tice H."/>
            <person name="Cheng J.F."/>
            <person name="Pitluck S."/>
            <person name="Liolios K."/>
            <person name="Pagani I."/>
            <person name="Ivanova N."/>
            <person name="Mavromatis K."/>
            <person name="Mikhailova N."/>
            <person name="Pati A."/>
            <person name="Tapia R."/>
            <person name="Han C."/>
            <person name="Goodwin L."/>
            <person name="Chen A."/>
            <person name="Palaniappan K."/>
            <person name="Hauser L."/>
            <person name="Brambilla E.M."/>
            <person name="Rohde M."/>
            <person name="Goker M."/>
            <person name="Detter J.C."/>
            <person name="Woyke T."/>
            <person name="Bristow J."/>
            <person name="Eisen J.A."/>
            <person name="Markowitz V."/>
            <person name="Hugenholtz P."/>
            <person name="Kyrpides N.C."/>
            <person name="Klenk H.P."/>
            <person name="Lapidus A."/>
        </authorList>
    </citation>
    <scope>NUCLEOTIDE SEQUENCE</scope>
    <source>
        <strain evidence="2 3">DSM 18011</strain>
    </source>
</reference>
<evidence type="ECO:0000313" key="3">
    <source>
        <dbReference type="Proteomes" id="UP000018439"/>
    </source>
</evidence>
<name>F3ZPQ6_9BACE</name>
<keyword evidence="3" id="KW-1185">Reference proteome</keyword>
<sequence>MTNFFIEILRKYGPISQETEALLLPHIKHCYKKKGVHLLKRGQVNSGLYIIKKGLLRFYYLRNDKEVTTWFCKENTVAFSSAFFFRIPSFENIQLLEDSSIYYVSGNTLDELYKVNEELNTIGRKLSEEYCMEFEERVASLQTQTALERYEKLMTVSPDIFQRVALGQIASYLAVSQETLSRIRRKYVTKAE</sequence>
<dbReference type="STRING" id="679937.Bcop_1448"/>
<proteinExistence type="predicted"/>
<dbReference type="HOGENOM" id="CLU_075053_9_3_10"/>
<dbReference type="InterPro" id="IPR014710">
    <property type="entry name" value="RmlC-like_jellyroll"/>
</dbReference>
<dbReference type="Proteomes" id="UP000018439">
    <property type="component" value="Chromosome"/>
</dbReference>
<protein>
    <submittedName>
        <fullName evidence="2">Cyclic nucleotide-binding protein</fullName>
    </submittedName>
</protein>
<dbReference type="SUPFAM" id="SSF51206">
    <property type="entry name" value="cAMP-binding domain-like"/>
    <property type="match status" value="1"/>
</dbReference>
<dbReference type="Gene3D" id="2.60.120.10">
    <property type="entry name" value="Jelly Rolls"/>
    <property type="match status" value="1"/>
</dbReference>
<dbReference type="EMBL" id="CM001167">
    <property type="protein sequence ID" value="EGJ71643.1"/>
    <property type="molecule type" value="Genomic_DNA"/>
</dbReference>
<accession>F3ZPQ6</accession>
<dbReference type="InterPro" id="IPR018490">
    <property type="entry name" value="cNMP-bd_dom_sf"/>
</dbReference>
<dbReference type="OrthoDB" id="680421at2"/>
<dbReference type="eggNOG" id="COG0664">
    <property type="taxonomic scope" value="Bacteria"/>
</dbReference>